<evidence type="ECO:0000313" key="4">
    <source>
        <dbReference type="EMBL" id="EDH2517530.1"/>
    </source>
</evidence>
<dbReference type="PANTHER" id="PTHR24023:SF1082">
    <property type="entry name" value="COLLAGEN TRIPLE HELIX REPEAT"/>
    <property type="match status" value="1"/>
</dbReference>
<dbReference type="GO" id="GO:0031012">
    <property type="term" value="C:extracellular matrix"/>
    <property type="evidence" value="ECO:0007669"/>
    <property type="project" value="TreeGrafter"/>
</dbReference>
<proteinExistence type="predicted"/>
<dbReference type="SUPFAM" id="SSF49464">
    <property type="entry name" value="Carboxypeptidase regulatory domain-like"/>
    <property type="match status" value="1"/>
</dbReference>
<organism evidence="4">
    <name type="scientific">Salmonella enterica</name>
    <name type="common">Salmonella choleraesuis</name>
    <dbReference type="NCBI Taxonomy" id="28901"/>
    <lineage>
        <taxon>Bacteria</taxon>
        <taxon>Pseudomonadati</taxon>
        <taxon>Pseudomonadota</taxon>
        <taxon>Gammaproteobacteria</taxon>
        <taxon>Enterobacterales</taxon>
        <taxon>Enterobacteriaceae</taxon>
        <taxon>Salmonella</taxon>
    </lineage>
</organism>
<sequence>MHRLFWIMLSAGLRNRRTPVTVIKGKITTATGDPVPGATIALTALQTTSSMLRSITTCVTTMQGEYDFTVTPGVYSVRLSQNGAGGFELGSVHIYDDSPDGTLNSFLNAKNSDTRPEALQQFDALVQRAETAADTSGSGADSAVASAAVAGQYAEAAKTDAKQAAESHTGAQQALEEARQIAKTPGPQGEPGLQGPKGDPGPQGGPGPKGDPGPQGVPGPKGDPGPQGGPGPKGDPGPQGPQGIPGKDGSGGGTVPGFGEPGSYVLGFVWESAADADFLTTGITDGHSISVIAGAGGPGGVEWSTDYNRRPLTGRWKAMSDNFGFGTGGGAFLLQRIK</sequence>
<comment type="caution">
    <text evidence="4">The sequence shown here is derived from an EMBL/GenBank/DDBJ whole genome shotgun (WGS) entry which is preliminary data.</text>
</comment>
<evidence type="ECO:0000256" key="1">
    <source>
        <dbReference type="SAM" id="MobiDB-lite"/>
    </source>
</evidence>
<feature type="domain" description="Lambda-like tail fibre protein N-terminal" evidence="2">
    <location>
        <begin position="22"/>
        <end position="144"/>
    </location>
</feature>
<dbReference type="GO" id="GO:0005615">
    <property type="term" value="C:extracellular space"/>
    <property type="evidence" value="ECO:0007669"/>
    <property type="project" value="TreeGrafter"/>
</dbReference>
<dbReference type="Pfam" id="PF01391">
    <property type="entry name" value="Collagen"/>
    <property type="match status" value="1"/>
</dbReference>
<dbReference type="InterPro" id="IPR008969">
    <property type="entry name" value="CarboxyPept-like_regulatory"/>
</dbReference>
<dbReference type="EMBL" id="AAMGXV010000009">
    <property type="protein sequence ID" value="EDH2517530.1"/>
    <property type="molecule type" value="Genomic_DNA"/>
</dbReference>
<dbReference type="EMBL" id="AAGFWY010000001">
    <property type="protein sequence ID" value="EBN4933812.1"/>
    <property type="molecule type" value="Genomic_DNA"/>
</dbReference>
<feature type="region of interest" description="Disordered" evidence="1">
    <location>
        <begin position="160"/>
        <end position="258"/>
    </location>
</feature>
<name>A0A633IDZ0_SALER</name>
<evidence type="ECO:0000313" key="3">
    <source>
        <dbReference type="EMBL" id="EBN4933812.1"/>
    </source>
</evidence>
<accession>A0A633IDZ0</accession>
<evidence type="ECO:0000259" key="2">
    <source>
        <dbReference type="Pfam" id="PF08400"/>
    </source>
</evidence>
<feature type="compositionally biased region" description="Pro residues" evidence="1">
    <location>
        <begin position="203"/>
        <end position="239"/>
    </location>
</feature>
<protein>
    <recommendedName>
        <fullName evidence="2">Lambda-like tail fibre protein N-terminal domain-containing protein</fullName>
    </recommendedName>
</protein>
<dbReference type="InterPro" id="IPR013609">
    <property type="entry name" value="Stf-like_N"/>
</dbReference>
<dbReference type="Pfam" id="PF08400">
    <property type="entry name" value="phage_tail_N"/>
    <property type="match status" value="1"/>
</dbReference>
<feature type="compositionally biased region" description="Gly residues" evidence="1">
    <location>
        <begin position="246"/>
        <end position="258"/>
    </location>
</feature>
<dbReference type="InterPro" id="IPR050149">
    <property type="entry name" value="Collagen_superfamily"/>
</dbReference>
<reference evidence="4" key="1">
    <citation type="submission" date="2019-10" db="EMBL/GenBank/DDBJ databases">
        <authorList>
            <consortium name="PulseNet: The National Subtyping Network for Foodborne Disease Surveillance"/>
            <person name="Tarr C.L."/>
            <person name="Trees E."/>
            <person name="Katz L.S."/>
            <person name="Carleton-Romer H.A."/>
            <person name="Stroika S."/>
            <person name="Kucerova Z."/>
            <person name="Roache K.F."/>
            <person name="Sabol A.L."/>
            <person name="Besser J."/>
            <person name="Gerner-Smidt P."/>
        </authorList>
    </citation>
    <scope>NUCLEOTIDE SEQUENCE [LARGE SCALE GENOMIC DNA]</scope>
    <source>
        <strain evidence="3">PNUSAS020327</strain>
        <strain evidence="4">PNUSAS109563</strain>
    </source>
</reference>
<dbReference type="PANTHER" id="PTHR24023">
    <property type="entry name" value="COLLAGEN ALPHA"/>
    <property type="match status" value="1"/>
</dbReference>
<dbReference type="Gene3D" id="2.60.40.1120">
    <property type="entry name" value="Carboxypeptidase-like, regulatory domain"/>
    <property type="match status" value="1"/>
</dbReference>
<gene>
    <name evidence="3" type="ORF">DTR45_01820</name>
    <name evidence="4" type="ORF">GC609_20225</name>
</gene>
<dbReference type="InterPro" id="IPR008160">
    <property type="entry name" value="Collagen"/>
</dbReference>
<dbReference type="AlphaFoldDB" id="A0A633IDZ0"/>
<feature type="compositionally biased region" description="Low complexity" evidence="1">
    <location>
        <begin position="185"/>
        <end position="197"/>
    </location>
</feature>
<dbReference type="Proteomes" id="UP000839618">
    <property type="component" value="Unassembled WGS sequence"/>
</dbReference>